<reference evidence="19" key="1">
    <citation type="submission" date="2023-01" db="EMBL/GenBank/DDBJ databases">
        <title>Draft genome sequence of Nocardiopsis sp. LSu2-4 isolated from halophytes.</title>
        <authorList>
            <person name="Duangmal K."/>
            <person name="Chantavorakit T."/>
        </authorList>
    </citation>
    <scope>NUCLEOTIDE SEQUENCE</scope>
    <source>
        <strain evidence="19">LSu2-4</strain>
    </source>
</reference>
<evidence type="ECO:0000259" key="18">
    <source>
        <dbReference type="PROSITE" id="PS50885"/>
    </source>
</evidence>
<evidence type="ECO:0000256" key="15">
    <source>
        <dbReference type="SAM" id="MobiDB-lite"/>
    </source>
</evidence>
<protein>
    <recommendedName>
        <fullName evidence="14">Sensor histidine kinase MtrB</fullName>
        <ecNumber evidence="3">2.7.13.3</ecNumber>
    </recommendedName>
</protein>
<dbReference type="Pfam" id="PF00672">
    <property type="entry name" value="HAMP"/>
    <property type="match status" value="1"/>
</dbReference>
<evidence type="ECO:0000256" key="2">
    <source>
        <dbReference type="ARBA" id="ARBA00004651"/>
    </source>
</evidence>
<evidence type="ECO:0000256" key="1">
    <source>
        <dbReference type="ARBA" id="ARBA00000085"/>
    </source>
</evidence>
<evidence type="ECO:0000256" key="5">
    <source>
        <dbReference type="ARBA" id="ARBA00022553"/>
    </source>
</evidence>
<dbReference type="PROSITE" id="PS50109">
    <property type="entry name" value="HIS_KIN"/>
    <property type="match status" value="1"/>
</dbReference>
<dbReference type="Pfam" id="PF02518">
    <property type="entry name" value="HATPase_c"/>
    <property type="match status" value="1"/>
</dbReference>
<dbReference type="Gene3D" id="6.10.340.10">
    <property type="match status" value="1"/>
</dbReference>
<dbReference type="PROSITE" id="PS50885">
    <property type="entry name" value="HAMP"/>
    <property type="match status" value="1"/>
</dbReference>
<evidence type="ECO:0000256" key="11">
    <source>
        <dbReference type="ARBA" id="ARBA00022989"/>
    </source>
</evidence>
<feature type="region of interest" description="Disordered" evidence="15">
    <location>
        <begin position="1"/>
        <end position="22"/>
    </location>
</feature>
<evidence type="ECO:0000256" key="7">
    <source>
        <dbReference type="ARBA" id="ARBA00022692"/>
    </source>
</evidence>
<feature type="transmembrane region" description="Helical" evidence="16">
    <location>
        <begin position="234"/>
        <end position="252"/>
    </location>
</feature>
<evidence type="ECO:0000256" key="10">
    <source>
        <dbReference type="ARBA" id="ARBA00022840"/>
    </source>
</evidence>
<keyword evidence="4" id="KW-1003">Cell membrane</keyword>
<comment type="caution">
    <text evidence="19">The sequence shown here is derived from an EMBL/GenBank/DDBJ whole genome shotgun (WGS) entry which is preliminary data.</text>
</comment>
<sequence>MASGGTGGPDEPAEAAEADEAAPGRLHRVSTGLLRGYLAAQRAARGLVRWVHQRWRSSLQLRVVSSTLAISVAVAAVLGFFLVQQVRSGLLEAQREAALSDHANGVSSAINALQDGDQSVDPDQQLEDIADELSGGRAESGTYDVMILPSVAGSRGFVAGDVRSSSVPERLREQVQASGTGEPPYWTYTTIRRERTADEPGLVVGAPLSHTYELYYVFPLTHEQNILDLVQNTLFVVGALLTLVLGVISYLVTRQVVSPVRAAAGSAERLAEGDLNERMQVRGTDDLSRLAVSFNEMAGSLQEKIQELEELSKSQRQFVSDVSHELRTPLTTIRMAGDLLYEQRDDLDPTMNRSVELLQGQLERFEELLGDLLEISRHDAGAATLAVEPVDIRDCVLKAVGDSEQIAEKRGIKVVLRLPAEPCTADMDSRRITRILRNLVVNAIEHSEDRDVVVTAACDRDAVAVAVRDFGVGLKEGEEHLCFDRFWRADPARARTTGGTGLGLSIAKEDAQLHGGWLQAWGELGAGSQFRLSLPRASGKELRGSPLPLVPPERSLGRGRAARPAPEEAPEAEPGRAAEPGRTPAAGEVG</sequence>
<keyword evidence="10" id="KW-0067">ATP-binding</keyword>
<dbReference type="RefSeq" id="WP_270678651.1">
    <property type="nucleotide sequence ID" value="NZ_JAQFWP010000028.1"/>
</dbReference>
<dbReference type="Gene3D" id="3.30.565.10">
    <property type="entry name" value="Histidine kinase-like ATPase, C-terminal domain"/>
    <property type="match status" value="1"/>
</dbReference>
<feature type="transmembrane region" description="Helical" evidence="16">
    <location>
        <begin position="63"/>
        <end position="83"/>
    </location>
</feature>
<dbReference type="EMBL" id="JAQFWP010000028">
    <property type="protein sequence ID" value="MDA2806006.1"/>
    <property type="molecule type" value="Genomic_DNA"/>
</dbReference>
<dbReference type="PANTHER" id="PTHR43547:SF2">
    <property type="entry name" value="HYBRID SIGNAL TRANSDUCTION HISTIDINE KINASE C"/>
    <property type="match status" value="1"/>
</dbReference>
<dbReference type="CDD" id="cd00075">
    <property type="entry name" value="HATPase"/>
    <property type="match status" value="1"/>
</dbReference>
<feature type="domain" description="Histidine kinase" evidence="17">
    <location>
        <begin position="321"/>
        <end position="538"/>
    </location>
</feature>
<dbReference type="Gene3D" id="1.10.287.130">
    <property type="match status" value="1"/>
</dbReference>
<dbReference type="SUPFAM" id="SSF55874">
    <property type="entry name" value="ATPase domain of HSP90 chaperone/DNA topoisomerase II/histidine kinase"/>
    <property type="match status" value="1"/>
</dbReference>
<dbReference type="SMART" id="SM00388">
    <property type="entry name" value="HisKA"/>
    <property type="match status" value="1"/>
</dbReference>
<dbReference type="InterPro" id="IPR003594">
    <property type="entry name" value="HATPase_dom"/>
</dbReference>
<feature type="domain" description="HAMP" evidence="18">
    <location>
        <begin position="254"/>
        <end position="306"/>
    </location>
</feature>
<comment type="catalytic activity">
    <reaction evidence="1">
        <text>ATP + protein L-histidine = ADP + protein N-phospho-L-histidine.</text>
        <dbReference type="EC" id="2.7.13.3"/>
    </reaction>
</comment>
<dbReference type="InterPro" id="IPR005467">
    <property type="entry name" value="His_kinase_dom"/>
</dbReference>
<keyword evidence="11 16" id="KW-1133">Transmembrane helix</keyword>
<gene>
    <name evidence="19" type="primary">mtrB</name>
    <name evidence="19" type="ORF">O4U47_15935</name>
</gene>
<evidence type="ECO:0000256" key="9">
    <source>
        <dbReference type="ARBA" id="ARBA00022777"/>
    </source>
</evidence>
<dbReference type="PRINTS" id="PR00344">
    <property type="entry name" value="BCTRLSENSOR"/>
</dbReference>
<dbReference type="InterPro" id="IPR047669">
    <property type="entry name" value="MtrAB_MtrB"/>
</dbReference>
<organism evidence="19 20">
    <name type="scientific">Nocardiopsis suaedae</name>
    <dbReference type="NCBI Taxonomy" id="3018444"/>
    <lineage>
        <taxon>Bacteria</taxon>
        <taxon>Bacillati</taxon>
        <taxon>Actinomycetota</taxon>
        <taxon>Actinomycetes</taxon>
        <taxon>Streptosporangiales</taxon>
        <taxon>Nocardiopsidaceae</taxon>
        <taxon>Nocardiopsis</taxon>
    </lineage>
</organism>
<keyword evidence="9 19" id="KW-0418">Kinase</keyword>
<proteinExistence type="predicted"/>
<evidence type="ECO:0000256" key="4">
    <source>
        <dbReference type="ARBA" id="ARBA00022475"/>
    </source>
</evidence>
<dbReference type="GO" id="GO:0016301">
    <property type="term" value="F:kinase activity"/>
    <property type="evidence" value="ECO:0007669"/>
    <property type="project" value="UniProtKB-KW"/>
</dbReference>
<keyword evidence="6" id="KW-0808">Transferase</keyword>
<dbReference type="Proteomes" id="UP001165685">
    <property type="component" value="Unassembled WGS sequence"/>
</dbReference>
<evidence type="ECO:0000259" key="17">
    <source>
        <dbReference type="PROSITE" id="PS50109"/>
    </source>
</evidence>
<dbReference type="SUPFAM" id="SSF47384">
    <property type="entry name" value="Homodimeric domain of signal transducing histidine kinase"/>
    <property type="match status" value="1"/>
</dbReference>
<dbReference type="SUPFAM" id="SSF158472">
    <property type="entry name" value="HAMP domain-like"/>
    <property type="match status" value="1"/>
</dbReference>
<dbReference type="InterPro" id="IPR003661">
    <property type="entry name" value="HisK_dim/P_dom"/>
</dbReference>
<dbReference type="EC" id="2.7.13.3" evidence="3"/>
<evidence type="ECO:0000256" key="3">
    <source>
        <dbReference type="ARBA" id="ARBA00012438"/>
    </source>
</evidence>
<dbReference type="CDD" id="cd06225">
    <property type="entry name" value="HAMP"/>
    <property type="match status" value="1"/>
</dbReference>
<keyword evidence="13 16" id="KW-0472">Membrane</keyword>
<evidence type="ECO:0000256" key="13">
    <source>
        <dbReference type="ARBA" id="ARBA00023136"/>
    </source>
</evidence>
<name>A0ABT4TMT2_9ACTN</name>
<dbReference type="CDD" id="cd00082">
    <property type="entry name" value="HisKA"/>
    <property type="match status" value="1"/>
</dbReference>
<dbReference type="Pfam" id="PF00512">
    <property type="entry name" value="HisKA"/>
    <property type="match status" value="1"/>
</dbReference>
<evidence type="ECO:0000256" key="16">
    <source>
        <dbReference type="SAM" id="Phobius"/>
    </source>
</evidence>
<evidence type="ECO:0000256" key="8">
    <source>
        <dbReference type="ARBA" id="ARBA00022741"/>
    </source>
</evidence>
<feature type="compositionally biased region" description="Acidic residues" evidence="15">
    <location>
        <begin position="11"/>
        <end position="20"/>
    </location>
</feature>
<keyword evidence="5" id="KW-0597">Phosphoprotein</keyword>
<keyword evidence="8" id="KW-0547">Nucleotide-binding</keyword>
<accession>A0ABT4TMT2</accession>
<dbReference type="NCBIfam" id="NF040691">
    <property type="entry name" value="MtrAB_MtrB"/>
    <property type="match status" value="1"/>
</dbReference>
<evidence type="ECO:0000313" key="20">
    <source>
        <dbReference type="Proteomes" id="UP001165685"/>
    </source>
</evidence>
<dbReference type="PANTHER" id="PTHR43547">
    <property type="entry name" value="TWO-COMPONENT HISTIDINE KINASE"/>
    <property type="match status" value="1"/>
</dbReference>
<dbReference type="SMART" id="SM00387">
    <property type="entry name" value="HATPase_c"/>
    <property type="match status" value="1"/>
</dbReference>
<feature type="region of interest" description="Disordered" evidence="15">
    <location>
        <begin position="539"/>
        <end position="590"/>
    </location>
</feature>
<keyword evidence="12" id="KW-0902">Two-component regulatory system</keyword>
<dbReference type="SMART" id="SM00304">
    <property type="entry name" value="HAMP"/>
    <property type="match status" value="1"/>
</dbReference>
<evidence type="ECO:0000256" key="12">
    <source>
        <dbReference type="ARBA" id="ARBA00023012"/>
    </source>
</evidence>
<dbReference type="InterPro" id="IPR003660">
    <property type="entry name" value="HAMP_dom"/>
</dbReference>
<evidence type="ECO:0000256" key="14">
    <source>
        <dbReference type="ARBA" id="ARBA00035305"/>
    </source>
</evidence>
<dbReference type="InterPro" id="IPR004358">
    <property type="entry name" value="Sig_transdc_His_kin-like_C"/>
</dbReference>
<keyword evidence="7 16" id="KW-0812">Transmembrane</keyword>
<comment type="subcellular location">
    <subcellularLocation>
        <location evidence="2">Cell membrane</location>
        <topology evidence="2">Multi-pass membrane protein</topology>
    </subcellularLocation>
</comment>
<evidence type="ECO:0000313" key="19">
    <source>
        <dbReference type="EMBL" id="MDA2806006.1"/>
    </source>
</evidence>
<keyword evidence="20" id="KW-1185">Reference proteome</keyword>
<dbReference type="InterPro" id="IPR036097">
    <property type="entry name" value="HisK_dim/P_sf"/>
</dbReference>
<evidence type="ECO:0000256" key="6">
    <source>
        <dbReference type="ARBA" id="ARBA00022679"/>
    </source>
</evidence>
<dbReference type="InterPro" id="IPR036890">
    <property type="entry name" value="HATPase_C_sf"/>
</dbReference>